<feature type="non-terminal residue" evidence="2">
    <location>
        <position position="1"/>
    </location>
</feature>
<dbReference type="EMBL" id="BKCJ010469550">
    <property type="protein sequence ID" value="GFA69039.1"/>
    <property type="molecule type" value="Genomic_DNA"/>
</dbReference>
<dbReference type="GO" id="GO:0003964">
    <property type="term" value="F:RNA-directed DNA polymerase activity"/>
    <property type="evidence" value="ECO:0007669"/>
    <property type="project" value="UniProtKB-KW"/>
</dbReference>
<keyword evidence="2" id="KW-0548">Nucleotidyltransferase</keyword>
<protein>
    <submittedName>
        <fullName evidence="2">RNA-directed DNA polymerase, eukaryota</fullName>
    </submittedName>
</protein>
<name>A0A699K302_TANCI</name>
<keyword evidence="2" id="KW-0808">Transferase</keyword>
<accession>A0A699K302</accession>
<reference evidence="2" key="1">
    <citation type="journal article" date="2019" name="Sci. Rep.">
        <title>Draft genome of Tanacetum cinerariifolium, the natural source of mosquito coil.</title>
        <authorList>
            <person name="Yamashiro T."/>
            <person name="Shiraishi A."/>
            <person name="Satake H."/>
            <person name="Nakayama K."/>
        </authorList>
    </citation>
    <scope>NUCLEOTIDE SEQUENCE</scope>
</reference>
<keyword evidence="2" id="KW-0695">RNA-directed DNA polymerase</keyword>
<comment type="caution">
    <text evidence="2">The sequence shown here is derived from an EMBL/GenBank/DDBJ whole genome shotgun (WGS) entry which is preliminary data.</text>
</comment>
<dbReference type="InterPro" id="IPR026960">
    <property type="entry name" value="RVT-Znf"/>
</dbReference>
<feature type="domain" description="Reverse transcriptase zinc-binding" evidence="1">
    <location>
        <begin position="76"/>
        <end position="141"/>
    </location>
</feature>
<sequence>GGLIFRPACLFLGLEKAFRDGPERTQLNGLLNMLSNVALTASPDGWIFNSTDSTSFSISEMRYIIDSSFLYSSGVRVRWNKNLPIKINIHSWRLSLNRLPTRFNLDRSGIDLNSVRCPVCDDDIETDLHVFVKCPIVDPIWNSISRWWNISDFPKDINGLIKWSDTLTLNKHTKICLDVVIQTSLWIIWRYRNRMCFDLKPTRKDTLMEQIMIFSHSWILYRNRSYILVGWNGS</sequence>
<evidence type="ECO:0000313" key="2">
    <source>
        <dbReference type="EMBL" id="GFA69039.1"/>
    </source>
</evidence>
<dbReference type="Pfam" id="PF13966">
    <property type="entry name" value="zf-RVT"/>
    <property type="match status" value="1"/>
</dbReference>
<proteinExistence type="predicted"/>
<dbReference type="AlphaFoldDB" id="A0A699K302"/>
<gene>
    <name evidence="2" type="ORF">Tci_641011</name>
</gene>
<evidence type="ECO:0000259" key="1">
    <source>
        <dbReference type="Pfam" id="PF13966"/>
    </source>
</evidence>
<organism evidence="2">
    <name type="scientific">Tanacetum cinerariifolium</name>
    <name type="common">Dalmatian daisy</name>
    <name type="synonym">Chrysanthemum cinerariifolium</name>
    <dbReference type="NCBI Taxonomy" id="118510"/>
    <lineage>
        <taxon>Eukaryota</taxon>
        <taxon>Viridiplantae</taxon>
        <taxon>Streptophyta</taxon>
        <taxon>Embryophyta</taxon>
        <taxon>Tracheophyta</taxon>
        <taxon>Spermatophyta</taxon>
        <taxon>Magnoliopsida</taxon>
        <taxon>eudicotyledons</taxon>
        <taxon>Gunneridae</taxon>
        <taxon>Pentapetalae</taxon>
        <taxon>asterids</taxon>
        <taxon>campanulids</taxon>
        <taxon>Asterales</taxon>
        <taxon>Asteraceae</taxon>
        <taxon>Asteroideae</taxon>
        <taxon>Anthemideae</taxon>
        <taxon>Anthemidinae</taxon>
        <taxon>Tanacetum</taxon>
    </lineage>
</organism>